<evidence type="ECO:0000259" key="1">
    <source>
        <dbReference type="Pfam" id="PF02698"/>
    </source>
</evidence>
<dbReference type="EMBL" id="JAGHKO010000014">
    <property type="protein sequence ID" value="MBO9204417.1"/>
    <property type="molecule type" value="Genomic_DNA"/>
</dbReference>
<organism evidence="2 3">
    <name type="scientific">Niastella soli</name>
    <dbReference type="NCBI Taxonomy" id="2821487"/>
    <lineage>
        <taxon>Bacteria</taxon>
        <taxon>Pseudomonadati</taxon>
        <taxon>Bacteroidota</taxon>
        <taxon>Chitinophagia</taxon>
        <taxon>Chitinophagales</taxon>
        <taxon>Chitinophagaceae</taxon>
        <taxon>Niastella</taxon>
    </lineage>
</organism>
<dbReference type="RefSeq" id="WP_209142983.1">
    <property type="nucleotide sequence ID" value="NZ_JAGHKO010000014.1"/>
</dbReference>
<dbReference type="Proteomes" id="UP000677244">
    <property type="component" value="Unassembled WGS sequence"/>
</dbReference>
<comment type="caution">
    <text evidence="2">The sequence shown here is derived from an EMBL/GenBank/DDBJ whole genome shotgun (WGS) entry which is preliminary data.</text>
</comment>
<dbReference type="InterPro" id="IPR003848">
    <property type="entry name" value="DUF218"/>
</dbReference>
<proteinExistence type="predicted"/>
<evidence type="ECO:0000313" key="3">
    <source>
        <dbReference type="Proteomes" id="UP000677244"/>
    </source>
</evidence>
<name>A0ABS3Z3W2_9BACT</name>
<protein>
    <submittedName>
        <fullName evidence="2">YdcF family protein</fullName>
    </submittedName>
</protein>
<dbReference type="CDD" id="cd06259">
    <property type="entry name" value="YdcF-like"/>
    <property type="match status" value="1"/>
</dbReference>
<keyword evidence="3" id="KW-1185">Reference proteome</keyword>
<gene>
    <name evidence="2" type="ORF">J7I42_29280</name>
</gene>
<sequence>MRIFVLTTLLFGIGIMVNGQQTAPDPHYKLIRGNSIVQTKNYYLLTLLQQDTAVRKMLEHDTVLAAIATNKLTGLSKAGKECTGSLPCYAARMEFSEKEIGEVSARLTALYNTSNVLGRLVQKHLIASGAYILFKNSSPAELLVKAWEQDARGVNFAIGVYAEGKKPNYPLIDSISFNVNDKRYGSLLYTTTYTVASECADSRLFFEPSLTCALRYLEINEREQAADYEPMMETVNKAAFNKVKTVKWAAYPYSVILVPGAGPEDLHTPLSAEGMLRCRLAAVQYKKGAAPFVVVSGGKVHPYKTTWCEAIEMKKFLIEKLNIPENAIIIEPHARHTTTNLRNCVRLIYRYGMPFNKACITTTSGGQSMMITNTLAARCLKELNEVPFQNGKRLTETEAEFYPAIDALHINPTEPLDP</sequence>
<dbReference type="Gene3D" id="3.40.50.620">
    <property type="entry name" value="HUPs"/>
    <property type="match status" value="1"/>
</dbReference>
<accession>A0ABS3Z3W2</accession>
<evidence type="ECO:0000313" key="2">
    <source>
        <dbReference type="EMBL" id="MBO9204417.1"/>
    </source>
</evidence>
<feature type="domain" description="DUF218" evidence="1">
    <location>
        <begin position="255"/>
        <end position="361"/>
    </location>
</feature>
<dbReference type="Pfam" id="PF02698">
    <property type="entry name" value="DUF218"/>
    <property type="match status" value="1"/>
</dbReference>
<reference evidence="2 3" key="1">
    <citation type="submission" date="2021-03" db="EMBL/GenBank/DDBJ databases">
        <title>Assistant Professor.</title>
        <authorList>
            <person name="Huq M.A."/>
        </authorList>
    </citation>
    <scope>NUCLEOTIDE SEQUENCE [LARGE SCALE GENOMIC DNA]</scope>
    <source>
        <strain evidence="2 3">MAH-29</strain>
    </source>
</reference>
<dbReference type="InterPro" id="IPR014729">
    <property type="entry name" value="Rossmann-like_a/b/a_fold"/>
</dbReference>